<sequence length="104" mass="10645">MEAGLKLTLFVATVGLALASGTAAAASAAVARLPGGMTLEIVDQAVSCKGAPVAILLDKEGRKKDMTCAVEVTSEGVRTTFAGYGKPVFWHKSQFSTVDAASLD</sequence>
<gene>
    <name evidence="2" type="ORF">BG60_28410</name>
</gene>
<dbReference type="EMBL" id="JFHD01000047">
    <property type="protein sequence ID" value="KDR25470.1"/>
    <property type="molecule type" value="Genomic_DNA"/>
</dbReference>
<protein>
    <submittedName>
        <fullName evidence="2">Uncharacterized protein</fullName>
    </submittedName>
</protein>
<organism evidence="2 3">
    <name type="scientific">Caballeronia zhejiangensis</name>
    <dbReference type="NCBI Taxonomy" id="871203"/>
    <lineage>
        <taxon>Bacteria</taxon>
        <taxon>Pseudomonadati</taxon>
        <taxon>Pseudomonadota</taxon>
        <taxon>Betaproteobacteria</taxon>
        <taxon>Burkholderiales</taxon>
        <taxon>Burkholderiaceae</taxon>
        <taxon>Caballeronia</taxon>
    </lineage>
</organism>
<name>A0A656QEE0_9BURK</name>
<feature type="chain" id="PRO_5024972373" evidence="1">
    <location>
        <begin position="26"/>
        <end position="104"/>
    </location>
</feature>
<feature type="signal peptide" evidence="1">
    <location>
        <begin position="1"/>
        <end position="25"/>
    </location>
</feature>
<accession>A0A656QEE0</accession>
<dbReference type="AlphaFoldDB" id="A0A656QEE0"/>
<proteinExistence type="predicted"/>
<comment type="caution">
    <text evidence="2">The sequence shown here is derived from an EMBL/GenBank/DDBJ whole genome shotgun (WGS) entry which is preliminary data.</text>
</comment>
<evidence type="ECO:0000256" key="1">
    <source>
        <dbReference type="SAM" id="SignalP"/>
    </source>
</evidence>
<evidence type="ECO:0000313" key="3">
    <source>
        <dbReference type="Proteomes" id="UP000027451"/>
    </source>
</evidence>
<evidence type="ECO:0000313" key="2">
    <source>
        <dbReference type="EMBL" id="KDR25470.1"/>
    </source>
</evidence>
<keyword evidence="3" id="KW-1185">Reference proteome</keyword>
<dbReference type="Proteomes" id="UP000027451">
    <property type="component" value="Unassembled WGS sequence"/>
</dbReference>
<keyword evidence="1" id="KW-0732">Signal</keyword>
<reference evidence="2 3" key="1">
    <citation type="submission" date="2014-03" db="EMBL/GenBank/DDBJ databases">
        <title>Draft Genome Sequences of Four Burkholderia Strains.</title>
        <authorList>
            <person name="Liu X.Y."/>
            <person name="Li C.X."/>
            <person name="Xu J.H."/>
        </authorList>
    </citation>
    <scope>NUCLEOTIDE SEQUENCE [LARGE SCALE GENOMIC DNA]</scope>
    <source>
        <strain evidence="2 3">OP-1</strain>
    </source>
</reference>